<dbReference type="AlphaFoldDB" id="A0A8R2NN79"/>
<keyword evidence="1" id="KW-0863">Zinc-finger</keyword>
<dbReference type="Gene3D" id="4.10.60.10">
    <property type="entry name" value="Zinc finger, CCHC-type"/>
    <property type="match status" value="1"/>
</dbReference>
<evidence type="ECO:0000256" key="1">
    <source>
        <dbReference type="PROSITE-ProRule" id="PRU00047"/>
    </source>
</evidence>
<evidence type="ECO:0000313" key="5">
    <source>
        <dbReference type="Proteomes" id="UP000007819"/>
    </source>
</evidence>
<feature type="compositionally biased region" description="Polar residues" evidence="2">
    <location>
        <begin position="63"/>
        <end position="80"/>
    </location>
</feature>
<dbReference type="KEGG" id="api:107882543"/>
<keyword evidence="5" id="KW-1185">Reference proteome</keyword>
<keyword evidence="1" id="KW-0479">Metal-binding</keyword>
<accession>A0A8R2NN79</accession>
<dbReference type="EnsemblMetazoa" id="XM_029486661.1">
    <property type="protein sequence ID" value="XP_029342521.1"/>
    <property type="gene ID" value="LOC107882543"/>
</dbReference>
<dbReference type="GO" id="GO:0008270">
    <property type="term" value="F:zinc ion binding"/>
    <property type="evidence" value="ECO:0007669"/>
    <property type="project" value="UniProtKB-KW"/>
</dbReference>
<sequence>MKNKSAPLVSGCYRCNRTGHAIRQCLAPRTTRRNPWTPAVGRGGSSSTSMTVRPPRSRRAKSRTGTPTPELQPLGTSTPMGSPPTFYESMTTAGGSCLSAITALEDLLILSQ</sequence>
<proteinExistence type="predicted"/>
<organism evidence="4 5">
    <name type="scientific">Acyrthosiphon pisum</name>
    <name type="common">Pea aphid</name>
    <dbReference type="NCBI Taxonomy" id="7029"/>
    <lineage>
        <taxon>Eukaryota</taxon>
        <taxon>Metazoa</taxon>
        <taxon>Ecdysozoa</taxon>
        <taxon>Arthropoda</taxon>
        <taxon>Hexapoda</taxon>
        <taxon>Insecta</taxon>
        <taxon>Pterygota</taxon>
        <taxon>Neoptera</taxon>
        <taxon>Paraneoptera</taxon>
        <taxon>Hemiptera</taxon>
        <taxon>Sternorrhyncha</taxon>
        <taxon>Aphidomorpha</taxon>
        <taxon>Aphidoidea</taxon>
        <taxon>Aphididae</taxon>
        <taxon>Macrosiphini</taxon>
        <taxon>Acyrthosiphon</taxon>
    </lineage>
</organism>
<reference evidence="4" key="2">
    <citation type="submission" date="2022-06" db="UniProtKB">
        <authorList>
            <consortium name="EnsemblMetazoa"/>
        </authorList>
    </citation>
    <scope>IDENTIFICATION</scope>
</reference>
<dbReference type="RefSeq" id="XP_029342521.1">
    <property type="nucleotide sequence ID" value="XM_029486661.1"/>
</dbReference>
<dbReference type="InterPro" id="IPR001878">
    <property type="entry name" value="Znf_CCHC"/>
</dbReference>
<feature type="domain" description="CCHC-type" evidence="3">
    <location>
        <begin position="12"/>
        <end position="25"/>
    </location>
</feature>
<evidence type="ECO:0000313" key="4">
    <source>
        <dbReference type="EnsemblMetazoa" id="XP_029342521.1"/>
    </source>
</evidence>
<keyword evidence="1" id="KW-0862">Zinc</keyword>
<dbReference type="InterPro" id="IPR036875">
    <property type="entry name" value="Znf_CCHC_sf"/>
</dbReference>
<protein>
    <recommendedName>
        <fullName evidence="3">CCHC-type domain-containing protein</fullName>
    </recommendedName>
</protein>
<feature type="region of interest" description="Disordered" evidence="2">
    <location>
        <begin position="28"/>
        <end position="88"/>
    </location>
</feature>
<dbReference type="Proteomes" id="UP000007819">
    <property type="component" value="Chromosome A1"/>
</dbReference>
<dbReference type="OrthoDB" id="4845918at2759"/>
<evidence type="ECO:0000256" key="2">
    <source>
        <dbReference type="SAM" id="MobiDB-lite"/>
    </source>
</evidence>
<dbReference type="SUPFAM" id="SSF57756">
    <property type="entry name" value="Retrovirus zinc finger-like domains"/>
    <property type="match status" value="1"/>
</dbReference>
<evidence type="ECO:0000259" key="3">
    <source>
        <dbReference type="PROSITE" id="PS50158"/>
    </source>
</evidence>
<reference evidence="5" key="1">
    <citation type="submission" date="2010-06" db="EMBL/GenBank/DDBJ databases">
        <authorList>
            <person name="Jiang H."/>
            <person name="Abraham K."/>
            <person name="Ali S."/>
            <person name="Alsbrooks S.L."/>
            <person name="Anim B.N."/>
            <person name="Anosike U.S."/>
            <person name="Attaway T."/>
            <person name="Bandaranaike D.P."/>
            <person name="Battles P.K."/>
            <person name="Bell S.N."/>
            <person name="Bell A.V."/>
            <person name="Beltran B."/>
            <person name="Bickham C."/>
            <person name="Bustamante Y."/>
            <person name="Caleb T."/>
            <person name="Canada A."/>
            <person name="Cardenas V."/>
            <person name="Carter K."/>
            <person name="Chacko J."/>
            <person name="Chandrabose M.N."/>
            <person name="Chavez D."/>
            <person name="Chavez A."/>
            <person name="Chen L."/>
            <person name="Chu H.-S."/>
            <person name="Claassen K.J."/>
            <person name="Cockrell R."/>
            <person name="Collins M."/>
            <person name="Cooper J.A."/>
            <person name="Cree A."/>
            <person name="Curry S.M."/>
            <person name="Da Y."/>
            <person name="Dao M.D."/>
            <person name="Das B."/>
            <person name="Davila M.-L."/>
            <person name="Davy-Carroll L."/>
            <person name="Denson S."/>
            <person name="Dinh H."/>
            <person name="Ebong V.E."/>
            <person name="Edwards J.R."/>
            <person name="Egan A."/>
            <person name="El-Daye J."/>
            <person name="Escobedo L."/>
            <person name="Fernandez S."/>
            <person name="Fernando P.R."/>
            <person name="Flagg N."/>
            <person name="Forbes L.D."/>
            <person name="Fowler R.G."/>
            <person name="Fu Q."/>
            <person name="Gabisi R.A."/>
            <person name="Ganer J."/>
            <person name="Garbino Pronczuk A."/>
            <person name="Garcia R.M."/>
            <person name="Garner T."/>
            <person name="Garrett T.E."/>
            <person name="Gonzalez D.A."/>
            <person name="Hamid H."/>
            <person name="Hawkins E.S."/>
            <person name="Hirani K."/>
            <person name="Hogues M.E."/>
            <person name="Hollins B."/>
            <person name="Hsiao C.-H."/>
            <person name="Jabil R."/>
            <person name="James M.L."/>
            <person name="Jhangiani S.N."/>
            <person name="Johnson B."/>
            <person name="Johnson Q."/>
            <person name="Joshi V."/>
            <person name="Kalu J.B."/>
            <person name="Kam C."/>
            <person name="Kashfia A."/>
            <person name="Keebler J."/>
            <person name="Kisamo H."/>
            <person name="Kovar C.L."/>
            <person name="Lago L.A."/>
            <person name="Lai C.-Y."/>
            <person name="Laidlaw J."/>
            <person name="Lara F."/>
            <person name="Le T.-K."/>
            <person name="Lee S.L."/>
            <person name="Legall F.H."/>
            <person name="Lemon S.J."/>
            <person name="Lewis L.R."/>
            <person name="Li B."/>
            <person name="Liu Y."/>
            <person name="Liu Y.-S."/>
            <person name="Lopez J."/>
            <person name="Lozado R.J."/>
            <person name="Lu J."/>
            <person name="Madu R.C."/>
            <person name="Maheshwari M."/>
            <person name="Maheshwari R."/>
            <person name="Malloy K."/>
            <person name="Martinez E."/>
            <person name="Mathew T."/>
            <person name="Mercado I.C."/>
            <person name="Mercado C."/>
            <person name="Meyer B."/>
            <person name="Montgomery K."/>
            <person name="Morgan M.B."/>
            <person name="Munidasa M."/>
            <person name="Nazareth L.V."/>
            <person name="Nelson J."/>
            <person name="Ng B.M."/>
            <person name="Nguyen N.B."/>
            <person name="Nguyen P.Q."/>
            <person name="Nguyen T."/>
            <person name="Obregon M."/>
            <person name="Okwuonu G.O."/>
            <person name="Onwere C.G."/>
            <person name="Orozco G."/>
            <person name="Parra A."/>
            <person name="Patel S."/>
            <person name="Patil S."/>
            <person name="Perez A."/>
            <person name="Perez Y."/>
            <person name="Pham C."/>
            <person name="Primus E.L."/>
            <person name="Pu L.-L."/>
            <person name="Puazo M."/>
            <person name="Qin X."/>
            <person name="Quiroz J.B."/>
            <person name="Reese J."/>
            <person name="Richards S."/>
            <person name="Rives C.M."/>
            <person name="Robberts R."/>
            <person name="Ruiz S.J."/>
            <person name="Ruiz M.J."/>
            <person name="Santibanez J."/>
            <person name="Schneider B.W."/>
            <person name="Sisson I."/>
            <person name="Smith M."/>
            <person name="Sodergren E."/>
            <person name="Song X.-Z."/>
            <person name="Song B.B."/>
            <person name="Summersgill H."/>
            <person name="Thelus R."/>
            <person name="Thornton R.D."/>
            <person name="Trejos Z.Y."/>
            <person name="Usmani K."/>
            <person name="Vattathil S."/>
            <person name="Villasana D."/>
            <person name="Walker D.L."/>
            <person name="Wang S."/>
            <person name="Wang K."/>
            <person name="White C.S."/>
            <person name="Williams A.C."/>
            <person name="Williamson J."/>
            <person name="Wilson K."/>
            <person name="Woghiren I.O."/>
            <person name="Woodworth J.R."/>
            <person name="Worley K.C."/>
            <person name="Wright R.A."/>
            <person name="Wu W."/>
            <person name="Young L."/>
            <person name="Zhang L."/>
            <person name="Zhang J."/>
            <person name="Zhu Y."/>
            <person name="Muzny D.M."/>
            <person name="Weinstock G."/>
            <person name="Gibbs R.A."/>
        </authorList>
    </citation>
    <scope>NUCLEOTIDE SEQUENCE [LARGE SCALE GENOMIC DNA]</scope>
    <source>
        <strain evidence="5">LSR1</strain>
    </source>
</reference>
<dbReference type="GeneID" id="107882543"/>
<dbReference type="GO" id="GO:0003676">
    <property type="term" value="F:nucleic acid binding"/>
    <property type="evidence" value="ECO:0007669"/>
    <property type="project" value="InterPro"/>
</dbReference>
<name>A0A8R2NN79_ACYPI</name>
<dbReference type="PROSITE" id="PS50158">
    <property type="entry name" value="ZF_CCHC"/>
    <property type="match status" value="1"/>
</dbReference>